<evidence type="ECO:0000313" key="3">
    <source>
        <dbReference type="EMBL" id="MBC1458503.1"/>
    </source>
</evidence>
<feature type="compositionally biased region" description="Low complexity" evidence="1">
    <location>
        <begin position="54"/>
        <end position="63"/>
    </location>
</feature>
<comment type="caution">
    <text evidence="3">The sequence shown here is derived from an EMBL/GenBank/DDBJ whole genome shotgun (WGS) entry which is preliminary data.</text>
</comment>
<dbReference type="AlphaFoldDB" id="A0A841Z0X4"/>
<keyword evidence="2" id="KW-0472">Membrane</keyword>
<dbReference type="Proteomes" id="UP000569903">
    <property type="component" value="Unassembled WGS sequence"/>
</dbReference>
<feature type="transmembrane region" description="Helical" evidence="2">
    <location>
        <begin position="6"/>
        <end position="21"/>
    </location>
</feature>
<reference evidence="3 4" key="1">
    <citation type="submission" date="2020-03" db="EMBL/GenBank/DDBJ databases">
        <title>Soil Listeria distribution.</title>
        <authorList>
            <person name="Liao J."/>
            <person name="Wiedmann M."/>
        </authorList>
    </citation>
    <scope>NUCLEOTIDE SEQUENCE [LARGE SCALE GENOMIC DNA]</scope>
    <source>
        <strain evidence="3 4">FSL L7-1614</strain>
    </source>
</reference>
<keyword evidence="2" id="KW-1133">Transmembrane helix</keyword>
<dbReference type="EMBL" id="JAARQN010000012">
    <property type="protein sequence ID" value="MBC1458503.1"/>
    <property type="molecule type" value="Genomic_DNA"/>
</dbReference>
<evidence type="ECO:0000313" key="4">
    <source>
        <dbReference type="Proteomes" id="UP000569903"/>
    </source>
</evidence>
<organism evidence="3 4">
    <name type="scientific">Listeria newyorkensis</name>
    <dbReference type="NCBI Taxonomy" id="1497681"/>
    <lineage>
        <taxon>Bacteria</taxon>
        <taxon>Bacillati</taxon>
        <taxon>Bacillota</taxon>
        <taxon>Bacilli</taxon>
        <taxon>Bacillales</taxon>
        <taxon>Listeriaceae</taxon>
        <taxon>Listeria</taxon>
    </lineage>
</organism>
<name>A0A841Z0X4_9LIST</name>
<accession>A0A841Z0X4</accession>
<keyword evidence="2" id="KW-0812">Transmembrane</keyword>
<sequence length="83" mass="9069">MEMVGYILGIAASILSIYSILRSKEADRKVEYTLNILKDSGVEINYTKGKKNRQANANRSSAAIIGKNNSVQIGNKGDQDHGK</sequence>
<evidence type="ECO:0000256" key="1">
    <source>
        <dbReference type="SAM" id="MobiDB-lite"/>
    </source>
</evidence>
<gene>
    <name evidence="3" type="ORF">HB850_12135</name>
</gene>
<proteinExistence type="predicted"/>
<dbReference type="RefSeq" id="WP_185389648.1">
    <property type="nucleotide sequence ID" value="NZ_JAARQN010000012.1"/>
</dbReference>
<evidence type="ECO:0000256" key="2">
    <source>
        <dbReference type="SAM" id="Phobius"/>
    </source>
</evidence>
<protein>
    <submittedName>
        <fullName evidence="3">Uncharacterized protein</fullName>
    </submittedName>
</protein>
<feature type="region of interest" description="Disordered" evidence="1">
    <location>
        <begin position="50"/>
        <end position="83"/>
    </location>
</feature>